<sequence>MLLSCSYLATFGQTSVEFFAPNQDSRYIKLIAPPEVLLSTIEESKSEFSIRKVTGTSHALLYVVRGFQSEENCGRSLVKVAKPLRVGAKLNHIFSVNHSAWPLAYLRSSQQLSPSLVFATSTTMGIAAPTSAPLTSALRISLKTHSSDPKFHSSCSKLNPKSKLKTLEGRTGKWINSSSYSDVINQLGGCGVGGGPFVSEDFEHFSLTTIDEEYTLEVSRVRDAFRHILPNCGASIFGSSLRKVIVCIAGIVGQLRLALARRHKSREAFPSLEIGGHGGGLGEGDSGELEGFHVKQIIVMNNRIKCDLVPATMAEFGGSTAKNPWILDVHGELVLQVDAKRDGTQAAASAPANKTSSPVLTALRNMDAQQSAGEAASGKRAARKTVRMVPPSGPPRREGVRLSKDYPPIPPNAPAYLQAVARRFAPYTAIARPTRLQTDLDLYSSARTRPVHRSEEEKARRRGDGGVKMLRSE</sequence>
<feature type="region of interest" description="Disordered" evidence="1">
    <location>
        <begin position="369"/>
        <end position="407"/>
    </location>
</feature>
<organism evidence="2 3">
    <name type="scientific">Favolaschia claudopus</name>
    <dbReference type="NCBI Taxonomy" id="2862362"/>
    <lineage>
        <taxon>Eukaryota</taxon>
        <taxon>Fungi</taxon>
        <taxon>Dikarya</taxon>
        <taxon>Basidiomycota</taxon>
        <taxon>Agaricomycotina</taxon>
        <taxon>Agaricomycetes</taxon>
        <taxon>Agaricomycetidae</taxon>
        <taxon>Agaricales</taxon>
        <taxon>Marasmiineae</taxon>
        <taxon>Mycenaceae</taxon>
        <taxon>Favolaschia</taxon>
    </lineage>
</organism>
<dbReference type="AlphaFoldDB" id="A0AAW0E0I4"/>
<evidence type="ECO:0000256" key="1">
    <source>
        <dbReference type="SAM" id="MobiDB-lite"/>
    </source>
</evidence>
<proteinExistence type="predicted"/>
<feature type="region of interest" description="Disordered" evidence="1">
    <location>
        <begin position="441"/>
        <end position="473"/>
    </location>
</feature>
<comment type="caution">
    <text evidence="2">The sequence shown here is derived from an EMBL/GenBank/DDBJ whole genome shotgun (WGS) entry which is preliminary data.</text>
</comment>
<feature type="compositionally biased region" description="Basic and acidic residues" evidence="1">
    <location>
        <begin position="452"/>
        <end position="473"/>
    </location>
</feature>
<evidence type="ECO:0000313" key="2">
    <source>
        <dbReference type="EMBL" id="KAK7057362.1"/>
    </source>
</evidence>
<reference evidence="2 3" key="1">
    <citation type="journal article" date="2024" name="J Genomics">
        <title>Draft genome sequencing and assembly of Favolaschia claudopus CIRM-BRFM 2984 isolated from oak limbs.</title>
        <authorList>
            <person name="Navarro D."/>
            <person name="Drula E."/>
            <person name="Chaduli D."/>
            <person name="Cazenave R."/>
            <person name="Ahrendt S."/>
            <person name="Wang J."/>
            <person name="Lipzen A."/>
            <person name="Daum C."/>
            <person name="Barry K."/>
            <person name="Grigoriev I.V."/>
            <person name="Favel A."/>
            <person name="Rosso M.N."/>
            <person name="Martin F."/>
        </authorList>
    </citation>
    <scope>NUCLEOTIDE SEQUENCE [LARGE SCALE GENOMIC DNA]</scope>
    <source>
        <strain evidence="2 3">CIRM-BRFM 2984</strain>
    </source>
</reference>
<accession>A0AAW0E0I4</accession>
<feature type="compositionally biased region" description="Basic and acidic residues" evidence="1">
    <location>
        <begin position="395"/>
        <end position="404"/>
    </location>
</feature>
<evidence type="ECO:0000313" key="3">
    <source>
        <dbReference type="Proteomes" id="UP001362999"/>
    </source>
</evidence>
<dbReference type="EMBL" id="JAWWNJ010000004">
    <property type="protein sequence ID" value="KAK7057362.1"/>
    <property type="molecule type" value="Genomic_DNA"/>
</dbReference>
<keyword evidence="3" id="KW-1185">Reference proteome</keyword>
<name>A0AAW0E0I4_9AGAR</name>
<protein>
    <submittedName>
        <fullName evidence="2">Uncharacterized protein</fullName>
    </submittedName>
</protein>
<dbReference type="Proteomes" id="UP001362999">
    <property type="component" value="Unassembled WGS sequence"/>
</dbReference>
<gene>
    <name evidence="2" type="ORF">R3P38DRAFT_2759629</name>
</gene>